<keyword evidence="7 8" id="KW-0472">Membrane</keyword>
<dbReference type="CDD" id="cd06261">
    <property type="entry name" value="TM_PBP2"/>
    <property type="match status" value="1"/>
</dbReference>
<organism evidence="10 11">
    <name type="scientific">Aeromonas molluscorum 848</name>
    <dbReference type="NCBI Taxonomy" id="1268236"/>
    <lineage>
        <taxon>Bacteria</taxon>
        <taxon>Pseudomonadati</taxon>
        <taxon>Pseudomonadota</taxon>
        <taxon>Gammaproteobacteria</taxon>
        <taxon>Aeromonadales</taxon>
        <taxon>Aeromonadaceae</taxon>
        <taxon>Aeromonas</taxon>
    </lineage>
</organism>
<evidence type="ECO:0000256" key="6">
    <source>
        <dbReference type="ARBA" id="ARBA00022989"/>
    </source>
</evidence>
<evidence type="ECO:0000256" key="5">
    <source>
        <dbReference type="ARBA" id="ARBA00022692"/>
    </source>
</evidence>
<keyword evidence="5 8" id="KW-0812">Transmembrane</keyword>
<evidence type="ECO:0000256" key="3">
    <source>
        <dbReference type="ARBA" id="ARBA00022475"/>
    </source>
</evidence>
<feature type="transmembrane region" description="Helical" evidence="8">
    <location>
        <begin position="233"/>
        <end position="253"/>
    </location>
</feature>
<comment type="caution">
    <text evidence="10">The sequence shown here is derived from an EMBL/GenBank/DDBJ whole genome shotgun (WGS) entry which is preliminary data.</text>
</comment>
<keyword evidence="6 8" id="KW-1133">Transmembrane helix</keyword>
<feature type="transmembrane region" description="Helical" evidence="8">
    <location>
        <begin position="12"/>
        <end position="32"/>
    </location>
</feature>
<evidence type="ECO:0000259" key="9">
    <source>
        <dbReference type="PROSITE" id="PS50928"/>
    </source>
</evidence>
<reference evidence="10 11" key="1">
    <citation type="journal article" date="2013" name="Genome Announc.">
        <title>Draft Genome Sequence of Aeromonas molluscorum Strain 848TT, Isolated from Bivalve Molluscs.</title>
        <authorList>
            <person name="Spataro N."/>
            <person name="Farfan M."/>
            <person name="Albarral V."/>
            <person name="Sanglas A."/>
            <person name="Loren J.G."/>
            <person name="Fuste M.C."/>
            <person name="Bosch E."/>
        </authorList>
    </citation>
    <scope>NUCLEOTIDE SEQUENCE [LARGE SCALE GENOMIC DNA]</scope>
    <source>
        <strain evidence="10 11">848</strain>
    </source>
</reference>
<protein>
    <submittedName>
        <fullName evidence="10">ABC-type transporter permease component</fullName>
    </submittedName>
</protein>
<dbReference type="PANTHER" id="PTHR43357:SF4">
    <property type="entry name" value="INNER MEMBRANE ABC TRANSPORTER PERMEASE PROTEIN YDCV"/>
    <property type="match status" value="1"/>
</dbReference>
<dbReference type="InterPro" id="IPR000515">
    <property type="entry name" value="MetI-like"/>
</dbReference>
<dbReference type="GO" id="GO:0055085">
    <property type="term" value="P:transmembrane transport"/>
    <property type="evidence" value="ECO:0007669"/>
    <property type="project" value="InterPro"/>
</dbReference>
<sequence>MSELQPSWPRWVLGALVTVLILPLLATLLYSLSTRWGATLLPDGFTFDWYLQLWEDPRFLAAFGRSLLVCFATLLLGTLVLVPTVLVVAYYFPRLDPWMNLLILLPFAVPPVVSSVGLLQIYSSGPLPIIGTPWILVGTWFTIVLPFMYRALANSLQGVPLKDLMDAAHLLGASSARAFALVILPNLRKGLLSALFLSLSFLLGEFVFANMLVGTRYETLQVYLYNMRSTSGHFTSALVMSYFLLTLLLTWAANRFHR</sequence>
<dbReference type="PANTHER" id="PTHR43357">
    <property type="entry name" value="INNER MEMBRANE ABC TRANSPORTER PERMEASE PROTEIN YDCV"/>
    <property type="match status" value="1"/>
</dbReference>
<dbReference type="RefSeq" id="WP_005897493.1">
    <property type="nucleotide sequence ID" value="NZ_AQGQ01000032.1"/>
</dbReference>
<evidence type="ECO:0000256" key="1">
    <source>
        <dbReference type="ARBA" id="ARBA00004429"/>
    </source>
</evidence>
<dbReference type="PROSITE" id="PS50928">
    <property type="entry name" value="ABC_TM1"/>
    <property type="match status" value="1"/>
</dbReference>
<comment type="similarity">
    <text evidence="8">Belongs to the binding-protein-dependent transport system permease family.</text>
</comment>
<proteinExistence type="inferred from homology"/>
<dbReference type="OrthoDB" id="9782004at2"/>
<evidence type="ECO:0000313" key="10">
    <source>
        <dbReference type="EMBL" id="EOD55745.1"/>
    </source>
</evidence>
<dbReference type="Gene3D" id="1.10.3720.10">
    <property type="entry name" value="MetI-like"/>
    <property type="match status" value="1"/>
</dbReference>
<evidence type="ECO:0000256" key="7">
    <source>
        <dbReference type="ARBA" id="ARBA00023136"/>
    </source>
</evidence>
<feature type="transmembrane region" description="Helical" evidence="8">
    <location>
        <begin position="164"/>
        <end position="184"/>
    </location>
</feature>
<comment type="subcellular location">
    <subcellularLocation>
        <location evidence="1">Cell inner membrane</location>
        <topology evidence="1">Multi-pass membrane protein</topology>
    </subcellularLocation>
    <subcellularLocation>
        <location evidence="8">Cell membrane</location>
        <topology evidence="8">Multi-pass membrane protein</topology>
    </subcellularLocation>
</comment>
<dbReference type="GO" id="GO:0005886">
    <property type="term" value="C:plasma membrane"/>
    <property type="evidence" value="ECO:0007669"/>
    <property type="project" value="UniProtKB-SubCell"/>
</dbReference>
<dbReference type="Pfam" id="PF00528">
    <property type="entry name" value="BPD_transp_1"/>
    <property type="match status" value="1"/>
</dbReference>
<keyword evidence="2 8" id="KW-0813">Transport</keyword>
<dbReference type="PATRIC" id="fig|1268236.3.peg.1444"/>
<evidence type="ECO:0000256" key="8">
    <source>
        <dbReference type="RuleBase" id="RU363032"/>
    </source>
</evidence>
<dbReference type="AlphaFoldDB" id="R1GVX7"/>
<evidence type="ECO:0000313" key="11">
    <source>
        <dbReference type="Proteomes" id="UP000013526"/>
    </source>
</evidence>
<keyword evidence="3" id="KW-1003">Cell membrane</keyword>
<evidence type="ECO:0000256" key="2">
    <source>
        <dbReference type="ARBA" id="ARBA00022448"/>
    </source>
</evidence>
<name>R1GVX7_9GAMM</name>
<feature type="transmembrane region" description="Helical" evidence="8">
    <location>
        <begin position="98"/>
        <end position="122"/>
    </location>
</feature>
<dbReference type="Proteomes" id="UP000013526">
    <property type="component" value="Unassembled WGS sequence"/>
</dbReference>
<feature type="transmembrane region" description="Helical" evidence="8">
    <location>
        <begin position="134"/>
        <end position="152"/>
    </location>
</feature>
<keyword evidence="11" id="KW-1185">Reference proteome</keyword>
<dbReference type="EMBL" id="AQGQ01000032">
    <property type="protein sequence ID" value="EOD55745.1"/>
    <property type="molecule type" value="Genomic_DNA"/>
</dbReference>
<feature type="transmembrane region" description="Helical" evidence="8">
    <location>
        <begin position="191"/>
        <end position="213"/>
    </location>
</feature>
<feature type="transmembrane region" description="Helical" evidence="8">
    <location>
        <begin position="67"/>
        <end position="92"/>
    </location>
</feature>
<accession>R1GVX7</accession>
<dbReference type="InterPro" id="IPR035906">
    <property type="entry name" value="MetI-like_sf"/>
</dbReference>
<feature type="domain" description="ABC transmembrane type-1" evidence="9">
    <location>
        <begin position="63"/>
        <end position="253"/>
    </location>
</feature>
<gene>
    <name evidence="10" type="ORF">G113_07273</name>
</gene>
<evidence type="ECO:0000256" key="4">
    <source>
        <dbReference type="ARBA" id="ARBA00022519"/>
    </source>
</evidence>
<dbReference type="SUPFAM" id="SSF161098">
    <property type="entry name" value="MetI-like"/>
    <property type="match status" value="1"/>
</dbReference>
<keyword evidence="4" id="KW-0997">Cell inner membrane</keyword>